<organism evidence="1 2">
    <name type="scientific">Cirrhinus molitorella</name>
    <name type="common">mud carp</name>
    <dbReference type="NCBI Taxonomy" id="172907"/>
    <lineage>
        <taxon>Eukaryota</taxon>
        <taxon>Metazoa</taxon>
        <taxon>Chordata</taxon>
        <taxon>Craniata</taxon>
        <taxon>Vertebrata</taxon>
        <taxon>Euteleostomi</taxon>
        <taxon>Actinopterygii</taxon>
        <taxon>Neopterygii</taxon>
        <taxon>Teleostei</taxon>
        <taxon>Ostariophysi</taxon>
        <taxon>Cypriniformes</taxon>
        <taxon>Cyprinidae</taxon>
        <taxon>Labeoninae</taxon>
        <taxon>Labeonini</taxon>
        <taxon>Cirrhinus</taxon>
    </lineage>
</organism>
<dbReference type="Gene3D" id="1.10.287.1970">
    <property type="match status" value="1"/>
</dbReference>
<protein>
    <submittedName>
        <fullName evidence="1">Uncharacterized protein</fullName>
    </submittedName>
</protein>
<keyword evidence="2" id="KW-1185">Reference proteome</keyword>
<comment type="caution">
    <text evidence="1">The sequence shown here is derived from an EMBL/GenBank/DDBJ whole genome shotgun (WGS) entry which is preliminary data.</text>
</comment>
<gene>
    <name evidence="1" type="ORF">QQF64_014316</name>
</gene>
<proteinExistence type="predicted"/>
<evidence type="ECO:0000313" key="1">
    <source>
        <dbReference type="EMBL" id="KAL1279716.1"/>
    </source>
</evidence>
<evidence type="ECO:0000313" key="2">
    <source>
        <dbReference type="Proteomes" id="UP001558613"/>
    </source>
</evidence>
<name>A0ABR3NRQ9_9TELE</name>
<dbReference type="Proteomes" id="UP001558613">
    <property type="component" value="Unassembled WGS sequence"/>
</dbReference>
<reference evidence="1 2" key="1">
    <citation type="submission" date="2023-09" db="EMBL/GenBank/DDBJ databases">
        <authorList>
            <person name="Wang M."/>
        </authorList>
    </citation>
    <scope>NUCLEOTIDE SEQUENCE [LARGE SCALE GENOMIC DNA]</scope>
    <source>
        <strain evidence="1">GT-2023</strain>
        <tissue evidence="1">Liver</tissue>
    </source>
</reference>
<feature type="non-terminal residue" evidence="1">
    <location>
        <position position="1"/>
    </location>
</feature>
<accession>A0ABR3NRQ9</accession>
<sequence>VLAACFYPALLEDDSLPLDVRQRAQSLLRECDGGSI</sequence>
<dbReference type="EMBL" id="JAYMGO010000002">
    <property type="protein sequence ID" value="KAL1279716.1"/>
    <property type="molecule type" value="Genomic_DNA"/>
</dbReference>
<feature type="non-terminal residue" evidence="1">
    <location>
        <position position="36"/>
    </location>
</feature>